<evidence type="ECO:0000256" key="1">
    <source>
        <dbReference type="ARBA" id="ARBA00022676"/>
    </source>
</evidence>
<dbReference type="RefSeq" id="WP_187032746.1">
    <property type="nucleotide sequence ID" value="NZ_AP023420.1"/>
</dbReference>
<dbReference type="InterPro" id="IPR001173">
    <property type="entry name" value="Glyco_trans_2-like"/>
</dbReference>
<feature type="domain" description="HTH marR-type" evidence="3">
    <location>
        <begin position="314"/>
        <end position="414"/>
    </location>
</feature>
<dbReference type="PANTHER" id="PTHR22916">
    <property type="entry name" value="GLYCOSYLTRANSFERASE"/>
    <property type="match status" value="1"/>
</dbReference>
<dbReference type="CDD" id="cd00761">
    <property type="entry name" value="Glyco_tranf_GTA_type"/>
    <property type="match status" value="1"/>
</dbReference>
<dbReference type="InterPro" id="IPR000835">
    <property type="entry name" value="HTH_MarR-typ"/>
</dbReference>
<dbReference type="SUPFAM" id="SSF46785">
    <property type="entry name" value="Winged helix' DNA-binding domain"/>
    <property type="match status" value="1"/>
</dbReference>
<dbReference type="InterPro" id="IPR036390">
    <property type="entry name" value="WH_DNA-bd_sf"/>
</dbReference>
<dbReference type="Gene3D" id="3.90.550.10">
    <property type="entry name" value="Spore Coat Polysaccharide Biosynthesis Protein SpsA, Chain A"/>
    <property type="match status" value="1"/>
</dbReference>
<dbReference type="SUPFAM" id="SSF53448">
    <property type="entry name" value="Nucleotide-diphospho-sugar transferases"/>
    <property type="match status" value="1"/>
</dbReference>
<gene>
    <name evidence="4" type="ORF">MM59RIKEN_29010</name>
</gene>
<dbReference type="SMART" id="SM00347">
    <property type="entry name" value="HTH_MARR"/>
    <property type="match status" value="1"/>
</dbReference>
<dbReference type="EMBL" id="AP023420">
    <property type="protein sequence ID" value="BCK85582.1"/>
    <property type="molecule type" value="Genomic_DNA"/>
</dbReference>
<keyword evidence="1" id="KW-0328">Glycosyltransferase</keyword>
<dbReference type="InterPro" id="IPR029044">
    <property type="entry name" value="Nucleotide-diphossugar_trans"/>
</dbReference>
<sequence length="433" mass="49465">MEPNVSIIVPVYNAENTIQRCVDSILDQQYTDFELLLVDDGSQDGSGAICDAYAAQDARVRVFHQKNAGVSAARNHALDHAQGVYLQFLDSDDWITPDATRSLVRAAENHRCDLVIADFYRVVGERLSRKGDIDEDTLMTREAYAAHMMENPADFYYGVLWNKLYRRKLVEQYRLRMDPEISWCEDFMFNLEYIRRAKRFYALQLPIYYYVKTKGSLATQGLSLTKTVKMKLSVFEYYQQFFKEVLDEEEYERSRLKVYRFLVDAAGDGAVPPLPTAQRLGSERVRACSGGLLGQGCLCDSFRNRKLLEYHLETAALKNDLSTQEALLLLALRQLERPCTRRELADFTGLSRGTLTLSLQRLGGKGLIETETPSDADERCPVLTAESASVLRDLEIALADWQAIRLDGFTQEECVQYHAMMERINGNIQNFLQ</sequence>
<dbReference type="InterPro" id="IPR036388">
    <property type="entry name" value="WH-like_DNA-bd_sf"/>
</dbReference>
<evidence type="ECO:0000256" key="2">
    <source>
        <dbReference type="ARBA" id="ARBA00022679"/>
    </source>
</evidence>
<dbReference type="Proteomes" id="UP000679848">
    <property type="component" value="Chromosome"/>
</dbReference>
<dbReference type="AlphaFoldDB" id="A0A810QHX9"/>
<dbReference type="Gene3D" id="1.10.10.10">
    <property type="entry name" value="Winged helix-like DNA-binding domain superfamily/Winged helix DNA-binding domain"/>
    <property type="match status" value="1"/>
</dbReference>
<keyword evidence="5" id="KW-1185">Reference proteome</keyword>
<keyword evidence="2" id="KW-0808">Transferase</keyword>
<dbReference type="KEGG" id="pfaa:MM59RIKEN_29010"/>
<protein>
    <recommendedName>
        <fullName evidence="3">HTH marR-type domain-containing protein</fullName>
    </recommendedName>
</protein>
<accession>A0A810QHX9</accession>
<name>A0A810QHX9_9FIRM</name>
<proteinExistence type="predicted"/>
<dbReference type="GO" id="GO:0003700">
    <property type="term" value="F:DNA-binding transcription factor activity"/>
    <property type="evidence" value="ECO:0007669"/>
    <property type="project" value="InterPro"/>
</dbReference>
<evidence type="ECO:0000259" key="3">
    <source>
        <dbReference type="SMART" id="SM00347"/>
    </source>
</evidence>
<evidence type="ECO:0000313" key="5">
    <source>
        <dbReference type="Proteomes" id="UP000679848"/>
    </source>
</evidence>
<reference evidence="4" key="1">
    <citation type="submission" date="2020-09" db="EMBL/GenBank/DDBJ databases">
        <title>New species isolated from human feces.</title>
        <authorList>
            <person name="Kitahara M."/>
            <person name="Shigeno Y."/>
            <person name="Shime M."/>
            <person name="Matsumoto Y."/>
            <person name="Nakamura S."/>
            <person name="Motooka D."/>
            <person name="Fukuoka S."/>
            <person name="Nishikawa H."/>
            <person name="Benno Y."/>
        </authorList>
    </citation>
    <scope>NUCLEOTIDE SEQUENCE</scope>
    <source>
        <strain evidence="4">MM59</strain>
    </source>
</reference>
<evidence type="ECO:0000313" key="4">
    <source>
        <dbReference type="EMBL" id="BCK85582.1"/>
    </source>
</evidence>
<dbReference type="GO" id="GO:0016757">
    <property type="term" value="F:glycosyltransferase activity"/>
    <property type="evidence" value="ECO:0007669"/>
    <property type="project" value="UniProtKB-KW"/>
</dbReference>
<dbReference type="Pfam" id="PF12802">
    <property type="entry name" value="MarR_2"/>
    <property type="match status" value="1"/>
</dbReference>
<dbReference type="PANTHER" id="PTHR22916:SF51">
    <property type="entry name" value="GLYCOSYLTRANSFERASE EPSH-RELATED"/>
    <property type="match status" value="1"/>
</dbReference>
<dbReference type="Pfam" id="PF00535">
    <property type="entry name" value="Glycos_transf_2"/>
    <property type="match status" value="1"/>
</dbReference>
<organism evidence="4 5">
    <name type="scientific">Pusillibacter faecalis</name>
    <dbReference type="NCBI Taxonomy" id="2714358"/>
    <lineage>
        <taxon>Bacteria</taxon>
        <taxon>Bacillati</taxon>
        <taxon>Bacillota</taxon>
        <taxon>Clostridia</taxon>
        <taxon>Eubacteriales</taxon>
        <taxon>Oscillospiraceae</taxon>
        <taxon>Pusillibacter</taxon>
    </lineage>
</organism>